<feature type="non-terminal residue" evidence="2">
    <location>
        <position position="41"/>
    </location>
</feature>
<organism evidence="2">
    <name type="scientific">uncultured Pseudonocardia sp</name>
    <dbReference type="NCBI Taxonomy" id="211455"/>
    <lineage>
        <taxon>Bacteria</taxon>
        <taxon>Bacillati</taxon>
        <taxon>Actinomycetota</taxon>
        <taxon>Actinomycetes</taxon>
        <taxon>Pseudonocardiales</taxon>
        <taxon>Pseudonocardiaceae</taxon>
        <taxon>Pseudonocardia</taxon>
        <taxon>environmental samples</taxon>
    </lineage>
</organism>
<gene>
    <name evidence="2" type="ORF">AVDCRST_MAG66-461</name>
</gene>
<evidence type="ECO:0000313" key="2">
    <source>
        <dbReference type="EMBL" id="CAA9383252.1"/>
    </source>
</evidence>
<feature type="compositionally biased region" description="Basic residues" evidence="1">
    <location>
        <begin position="31"/>
        <end position="41"/>
    </location>
</feature>
<feature type="region of interest" description="Disordered" evidence="1">
    <location>
        <begin position="1"/>
        <end position="41"/>
    </location>
</feature>
<sequence>WVRPTTPGGTRRAPPPSRWSPPTGAAGGRSWTRRAPRSRCP</sequence>
<proteinExistence type="predicted"/>
<reference evidence="2" key="1">
    <citation type="submission" date="2020-02" db="EMBL/GenBank/DDBJ databases">
        <authorList>
            <person name="Meier V. D."/>
        </authorList>
    </citation>
    <scope>NUCLEOTIDE SEQUENCE</scope>
    <source>
        <strain evidence="2">AVDCRST_MAG66</strain>
    </source>
</reference>
<feature type="non-terminal residue" evidence="2">
    <location>
        <position position="1"/>
    </location>
</feature>
<accession>A0A6J4NBD1</accession>
<name>A0A6J4NBD1_9PSEU</name>
<dbReference type="AlphaFoldDB" id="A0A6J4NBD1"/>
<evidence type="ECO:0000256" key="1">
    <source>
        <dbReference type="SAM" id="MobiDB-lite"/>
    </source>
</evidence>
<dbReference type="EMBL" id="CADCUS010000064">
    <property type="protein sequence ID" value="CAA9383252.1"/>
    <property type="molecule type" value="Genomic_DNA"/>
</dbReference>
<feature type="compositionally biased region" description="Low complexity" evidence="1">
    <location>
        <begin position="1"/>
        <end position="12"/>
    </location>
</feature>
<protein>
    <submittedName>
        <fullName evidence="2">Uncharacterized protein</fullName>
    </submittedName>
</protein>